<dbReference type="OrthoDB" id="4036635at2759"/>
<reference evidence="3" key="1">
    <citation type="submission" date="2016-03" db="EMBL/GenBank/DDBJ databases">
        <authorList>
            <person name="Devillers Hugo."/>
        </authorList>
    </citation>
    <scope>NUCLEOTIDE SEQUENCE [LARGE SCALE GENOMIC DNA]</scope>
</reference>
<feature type="chain" id="PRO_5009236550" evidence="1">
    <location>
        <begin position="19"/>
        <end position="144"/>
    </location>
</feature>
<sequence>MQFSSAVFVSAAAAVVSASANQSTVANSTTLVTVTSCVDDACASMTTYTTVDCNSTLPGVSTTAAADDITYVDLTTTPQSTTSMVKTVKSSSTPYLYTTLSTKNSTDAAGSSTQSLSVYSGAAENVVVGAGIGALVAGVAVALL</sequence>
<proteinExistence type="predicted"/>
<keyword evidence="1" id="KW-0732">Signal</keyword>
<name>A0A1G4KKW8_9SACH</name>
<gene>
    <name evidence="2" type="ORF">LANO_0H00892G</name>
</gene>
<dbReference type="EMBL" id="LT598447">
    <property type="protein sequence ID" value="SCV05138.1"/>
    <property type="molecule type" value="Genomic_DNA"/>
</dbReference>
<dbReference type="Proteomes" id="UP000189911">
    <property type="component" value="Chromosome H"/>
</dbReference>
<keyword evidence="3" id="KW-1185">Reference proteome</keyword>
<feature type="signal peptide" evidence="1">
    <location>
        <begin position="1"/>
        <end position="18"/>
    </location>
</feature>
<evidence type="ECO:0000313" key="2">
    <source>
        <dbReference type="EMBL" id="SCV05138.1"/>
    </source>
</evidence>
<evidence type="ECO:0000313" key="3">
    <source>
        <dbReference type="Proteomes" id="UP000189911"/>
    </source>
</evidence>
<evidence type="ECO:0000256" key="1">
    <source>
        <dbReference type="SAM" id="SignalP"/>
    </source>
</evidence>
<protein>
    <submittedName>
        <fullName evidence="2">LANO_0H00892g1_1</fullName>
    </submittedName>
</protein>
<organism evidence="2 3">
    <name type="scientific">Lachancea nothofagi CBS 11611</name>
    <dbReference type="NCBI Taxonomy" id="1266666"/>
    <lineage>
        <taxon>Eukaryota</taxon>
        <taxon>Fungi</taxon>
        <taxon>Dikarya</taxon>
        <taxon>Ascomycota</taxon>
        <taxon>Saccharomycotina</taxon>
        <taxon>Saccharomycetes</taxon>
        <taxon>Saccharomycetales</taxon>
        <taxon>Saccharomycetaceae</taxon>
        <taxon>Lachancea</taxon>
    </lineage>
</organism>
<accession>A0A1G4KKW8</accession>
<dbReference type="AlphaFoldDB" id="A0A1G4KKW8"/>